<evidence type="ECO:0000256" key="1">
    <source>
        <dbReference type="SAM" id="MobiDB-lite"/>
    </source>
</evidence>
<dbReference type="AlphaFoldDB" id="A0A085LYG7"/>
<organism evidence="2 3">
    <name type="scientific">Trichuris suis</name>
    <name type="common">pig whipworm</name>
    <dbReference type="NCBI Taxonomy" id="68888"/>
    <lineage>
        <taxon>Eukaryota</taxon>
        <taxon>Metazoa</taxon>
        <taxon>Ecdysozoa</taxon>
        <taxon>Nematoda</taxon>
        <taxon>Enoplea</taxon>
        <taxon>Dorylaimia</taxon>
        <taxon>Trichinellida</taxon>
        <taxon>Trichuridae</taxon>
        <taxon>Trichuris</taxon>
    </lineage>
</organism>
<evidence type="ECO:0000313" key="2">
    <source>
        <dbReference type="EMBL" id="KFD50013.1"/>
    </source>
</evidence>
<name>A0A085LYG7_9BILA</name>
<keyword evidence="3" id="KW-1185">Reference proteome</keyword>
<dbReference type="EMBL" id="KL363260">
    <property type="protein sequence ID" value="KFD50013.1"/>
    <property type="molecule type" value="Genomic_DNA"/>
</dbReference>
<reference evidence="2 3" key="1">
    <citation type="journal article" date="2014" name="Nat. Genet.">
        <title>Genome and transcriptome of the porcine whipworm Trichuris suis.</title>
        <authorList>
            <person name="Jex A.R."/>
            <person name="Nejsum P."/>
            <person name="Schwarz E.M."/>
            <person name="Hu L."/>
            <person name="Young N.D."/>
            <person name="Hall R.S."/>
            <person name="Korhonen P.K."/>
            <person name="Liao S."/>
            <person name="Thamsborg S."/>
            <person name="Xia J."/>
            <person name="Xu P."/>
            <person name="Wang S."/>
            <person name="Scheerlinck J.P."/>
            <person name="Hofmann A."/>
            <person name="Sternberg P.W."/>
            <person name="Wang J."/>
            <person name="Gasser R.B."/>
        </authorList>
    </citation>
    <scope>NUCLEOTIDE SEQUENCE [LARGE SCALE GENOMIC DNA]</scope>
    <source>
        <strain evidence="2">DCEP-RM93M</strain>
    </source>
</reference>
<accession>A0A085LYG7</accession>
<gene>
    <name evidence="2" type="ORF">M513_09106</name>
</gene>
<evidence type="ECO:0000313" key="3">
    <source>
        <dbReference type="Proteomes" id="UP000030764"/>
    </source>
</evidence>
<feature type="region of interest" description="Disordered" evidence="1">
    <location>
        <begin position="69"/>
        <end position="89"/>
    </location>
</feature>
<dbReference type="Proteomes" id="UP000030764">
    <property type="component" value="Unassembled WGS sequence"/>
</dbReference>
<protein>
    <submittedName>
        <fullName evidence="2">Uncharacterized protein</fullName>
    </submittedName>
</protein>
<proteinExistence type="predicted"/>
<sequence length="158" mass="17355">MEEHIERPVTGNNAHPLDVGRLIRPTGIHCCSRAVVCDRRARQRQRRTDRRSAYQTAAAAMLCKGRANRTAEQTAVRSGPRKDKKQTVAHTGDCSSARYIATLSKSTGRDLFPLHRDGKPLVRSKIATCQQGSLAVAAGWGGKFALCEMVEILKNTTV</sequence>